<accession>A0AAW0TQB0</accession>
<dbReference type="Proteomes" id="UP001487740">
    <property type="component" value="Unassembled WGS sequence"/>
</dbReference>
<sequence>MRLFLAVVLIITASLIPHRRPPSLSPLPILRQPRPTPQPFIPQPLIHQPLSLPSPEAPLHPSVSSPSLPRHTHQSCRDNKRGAANHWNEACVRLGRAARAGLRDSAGQHEGRCEVPLLCFSSCSAAPDHVRTQRF</sequence>
<keyword evidence="4" id="KW-1185">Reference proteome</keyword>
<evidence type="ECO:0000256" key="2">
    <source>
        <dbReference type="SAM" id="SignalP"/>
    </source>
</evidence>
<dbReference type="EMBL" id="JARAKH010000028">
    <property type="protein sequence ID" value="KAK8388547.1"/>
    <property type="molecule type" value="Genomic_DNA"/>
</dbReference>
<protein>
    <recommendedName>
        <fullName evidence="5">Secreted protein</fullName>
    </recommendedName>
</protein>
<organism evidence="3 4">
    <name type="scientific">Scylla paramamosain</name>
    <name type="common">Mud crab</name>
    <dbReference type="NCBI Taxonomy" id="85552"/>
    <lineage>
        <taxon>Eukaryota</taxon>
        <taxon>Metazoa</taxon>
        <taxon>Ecdysozoa</taxon>
        <taxon>Arthropoda</taxon>
        <taxon>Crustacea</taxon>
        <taxon>Multicrustacea</taxon>
        <taxon>Malacostraca</taxon>
        <taxon>Eumalacostraca</taxon>
        <taxon>Eucarida</taxon>
        <taxon>Decapoda</taxon>
        <taxon>Pleocyemata</taxon>
        <taxon>Brachyura</taxon>
        <taxon>Eubrachyura</taxon>
        <taxon>Portunoidea</taxon>
        <taxon>Portunidae</taxon>
        <taxon>Portuninae</taxon>
        <taxon>Scylla</taxon>
    </lineage>
</organism>
<gene>
    <name evidence="3" type="ORF">O3P69_020494</name>
</gene>
<feature type="compositionally biased region" description="Low complexity" evidence="1">
    <location>
        <begin position="59"/>
        <end position="69"/>
    </location>
</feature>
<proteinExistence type="predicted"/>
<keyword evidence="2" id="KW-0732">Signal</keyword>
<comment type="caution">
    <text evidence="3">The sequence shown here is derived from an EMBL/GenBank/DDBJ whole genome shotgun (WGS) entry which is preliminary data.</text>
</comment>
<evidence type="ECO:0000313" key="3">
    <source>
        <dbReference type="EMBL" id="KAK8388547.1"/>
    </source>
</evidence>
<dbReference type="AlphaFoldDB" id="A0AAW0TQB0"/>
<feature type="chain" id="PRO_5044024622" description="Secreted protein" evidence="2">
    <location>
        <begin position="16"/>
        <end position="135"/>
    </location>
</feature>
<evidence type="ECO:0000313" key="4">
    <source>
        <dbReference type="Proteomes" id="UP001487740"/>
    </source>
</evidence>
<reference evidence="3 4" key="1">
    <citation type="submission" date="2023-03" db="EMBL/GenBank/DDBJ databases">
        <title>High-quality genome of Scylla paramamosain provides insights in environmental adaptation.</title>
        <authorList>
            <person name="Zhang L."/>
        </authorList>
    </citation>
    <scope>NUCLEOTIDE SEQUENCE [LARGE SCALE GENOMIC DNA]</scope>
    <source>
        <strain evidence="3">LZ_2023a</strain>
        <tissue evidence="3">Muscle</tissue>
    </source>
</reference>
<evidence type="ECO:0000256" key="1">
    <source>
        <dbReference type="SAM" id="MobiDB-lite"/>
    </source>
</evidence>
<name>A0AAW0TQB0_SCYPA</name>
<feature type="signal peptide" evidence="2">
    <location>
        <begin position="1"/>
        <end position="15"/>
    </location>
</feature>
<feature type="region of interest" description="Disordered" evidence="1">
    <location>
        <begin position="22"/>
        <end position="80"/>
    </location>
</feature>
<evidence type="ECO:0008006" key="5">
    <source>
        <dbReference type="Google" id="ProtNLM"/>
    </source>
</evidence>